<dbReference type="GO" id="GO:0042742">
    <property type="term" value="P:defense response to bacterium"/>
    <property type="evidence" value="ECO:0007669"/>
    <property type="project" value="UniProtKB-KW"/>
</dbReference>
<name>A0A1W1XZS6_9NEIS</name>
<dbReference type="InterPro" id="IPR033907">
    <property type="entry name" value="Endolysin_autolysin"/>
</dbReference>
<evidence type="ECO:0000256" key="4">
    <source>
        <dbReference type="RuleBase" id="RU003788"/>
    </source>
</evidence>
<keyword evidence="4" id="KW-0378">Hydrolase</keyword>
<dbReference type="CDD" id="cd00737">
    <property type="entry name" value="lyz_endolysin_autolysin"/>
    <property type="match status" value="1"/>
</dbReference>
<dbReference type="InterPro" id="IPR023347">
    <property type="entry name" value="Lysozyme_dom_sf"/>
</dbReference>
<dbReference type="InterPro" id="IPR051018">
    <property type="entry name" value="Bacteriophage_GH24"/>
</dbReference>
<comment type="catalytic activity">
    <reaction evidence="4">
        <text>Hydrolysis of (1-&gt;4)-beta-linkages between N-acetylmuramic acid and N-acetyl-D-glucosamine residues in a peptidoglycan and between N-acetyl-D-glucosamine residues in chitodextrins.</text>
        <dbReference type="EC" id="3.2.1.17"/>
    </reaction>
</comment>
<dbReference type="InterPro" id="IPR023346">
    <property type="entry name" value="Lysozyme-like_dom_sf"/>
</dbReference>
<dbReference type="STRING" id="1121001.SAMN02745857_03794"/>
<dbReference type="GO" id="GO:0009253">
    <property type="term" value="P:peptidoglycan catabolic process"/>
    <property type="evidence" value="ECO:0007669"/>
    <property type="project" value="InterPro"/>
</dbReference>
<dbReference type="GO" id="GO:0003796">
    <property type="term" value="F:lysozyme activity"/>
    <property type="evidence" value="ECO:0007669"/>
    <property type="project" value="UniProtKB-EC"/>
</dbReference>
<keyword evidence="3" id="KW-1035">Host cytoplasm</keyword>
<dbReference type="Proteomes" id="UP000192761">
    <property type="component" value="Unassembled WGS sequence"/>
</dbReference>
<keyword evidence="2 4" id="KW-0081">Bacteriolytic enzyme</keyword>
<dbReference type="AlphaFoldDB" id="A0A1W1XZS6"/>
<sequence>MASSRLPPYETRKGNGDWTVGYGHKIKKGEPYYPYGNVRSITEQQANSLFDADVKREGEDKVNSWVNVSLTQLQFDALVSMAFNAPGLCKSLVIPLVNQGKHIEAAATIKTAQSSSAPFSVYPGLKKRREKEAAIYLQGSYE</sequence>
<keyword evidence="4" id="KW-0326">Glycosidase</keyword>
<reference evidence="5 6" key="1">
    <citation type="submission" date="2017-04" db="EMBL/GenBank/DDBJ databases">
        <authorList>
            <person name="Afonso C.L."/>
            <person name="Miller P.J."/>
            <person name="Scott M.A."/>
            <person name="Spackman E."/>
            <person name="Goraichik I."/>
            <person name="Dimitrov K.M."/>
            <person name="Suarez D.L."/>
            <person name="Swayne D.E."/>
        </authorList>
    </citation>
    <scope>NUCLEOTIDE SEQUENCE [LARGE SCALE GENOMIC DNA]</scope>
    <source>
        <strain evidence="5 6">DSM 23236</strain>
    </source>
</reference>
<gene>
    <name evidence="5" type="ORF">SAMN02745857_03794</name>
</gene>
<evidence type="ECO:0000313" key="5">
    <source>
        <dbReference type="EMBL" id="SMC29377.1"/>
    </source>
</evidence>
<dbReference type="EC" id="3.2.1.17" evidence="4"/>
<dbReference type="PANTHER" id="PTHR38107">
    <property type="match status" value="1"/>
</dbReference>
<keyword evidence="1 4" id="KW-0929">Antimicrobial</keyword>
<proteinExistence type="inferred from homology"/>
<protein>
    <recommendedName>
        <fullName evidence="4">Lysozyme</fullName>
        <ecNumber evidence="4">3.2.1.17</ecNumber>
    </recommendedName>
</protein>
<evidence type="ECO:0000256" key="3">
    <source>
        <dbReference type="ARBA" id="ARBA00023200"/>
    </source>
</evidence>
<keyword evidence="6" id="KW-1185">Reference proteome</keyword>
<dbReference type="PANTHER" id="PTHR38107:SF3">
    <property type="entry name" value="LYSOZYME RRRD-RELATED"/>
    <property type="match status" value="1"/>
</dbReference>
<dbReference type="Pfam" id="PF00959">
    <property type="entry name" value="Phage_lysozyme"/>
    <property type="match status" value="1"/>
</dbReference>
<evidence type="ECO:0000256" key="1">
    <source>
        <dbReference type="ARBA" id="ARBA00022529"/>
    </source>
</evidence>
<dbReference type="InterPro" id="IPR002196">
    <property type="entry name" value="Glyco_hydro_24"/>
</dbReference>
<evidence type="ECO:0000256" key="2">
    <source>
        <dbReference type="ARBA" id="ARBA00022638"/>
    </source>
</evidence>
<dbReference type="SUPFAM" id="SSF53955">
    <property type="entry name" value="Lysozyme-like"/>
    <property type="match status" value="1"/>
</dbReference>
<comment type="similarity">
    <text evidence="4">Belongs to the glycosyl hydrolase 24 family.</text>
</comment>
<dbReference type="Gene3D" id="1.10.530.40">
    <property type="match status" value="1"/>
</dbReference>
<evidence type="ECO:0000313" key="6">
    <source>
        <dbReference type="Proteomes" id="UP000192761"/>
    </source>
</evidence>
<dbReference type="GO" id="GO:0031640">
    <property type="term" value="P:killing of cells of another organism"/>
    <property type="evidence" value="ECO:0007669"/>
    <property type="project" value="UniProtKB-KW"/>
</dbReference>
<accession>A0A1W1XZS6</accession>
<dbReference type="GO" id="GO:0016998">
    <property type="term" value="P:cell wall macromolecule catabolic process"/>
    <property type="evidence" value="ECO:0007669"/>
    <property type="project" value="InterPro"/>
</dbReference>
<organism evidence="5 6">
    <name type="scientific">Andreprevotia lacus DSM 23236</name>
    <dbReference type="NCBI Taxonomy" id="1121001"/>
    <lineage>
        <taxon>Bacteria</taxon>
        <taxon>Pseudomonadati</taxon>
        <taxon>Pseudomonadota</taxon>
        <taxon>Betaproteobacteria</taxon>
        <taxon>Neisseriales</taxon>
        <taxon>Chitinibacteraceae</taxon>
        <taxon>Andreprevotia</taxon>
    </lineage>
</organism>
<dbReference type="EMBL" id="FWXD01000034">
    <property type="protein sequence ID" value="SMC29377.1"/>
    <property type="molecule type" value="Genomic_DNA"/>
</dbReference>